<organism evidence="1 2">
    <name type="scientific">Populus tomentosa</name>
    <name type="common">Chinese white poplar</name>
    <dbReference type="NCBI Taxonomy" id="118781"/>
    <lineage>
        <taxon>Eukaryota</taxon>
        <taxon>Viridiplantae</taxon>
        <taxon>Streptophyta</taxon>
        <taxon>Embryophyta</taxon>
        <taxon>Tracheophyta</taxon>
        <taxon>Spermatophyta</taxon>
        <taxon>Magnoliopsida</taxon>
        <taxon>eudicotyledons</taxon>
        <taxon>Gunneridae</taxon>
        <taxon>Pentapetalae</taxon>
        <taxon>rosids</taxon>
        <taxon>fabids</taxon>
        <taxon>Malpighiales</taxon>
        <taxon>Salicaceae</taxon>
        <taxon>Saliceae</taxon>
        <taxon>Populus</taxon>
    </lineage>
</organism>
<proteinExistence type="predicted"/>
<dbReference type="AlphaFoldDB" id="A0A8X8ALT9"/>
<protein>
    <submittedName>
        <fullName evidence="1">Uncharacterized protein</fullName>
    </submittedName>
</protein>
<accession>A0A8X8ALT9</accession>
<evidence type="ECO:0000313" key="1">
    <source>
        <dbReference type="EMBL" id="KAG6789525.1"/>
    </source>
</evidence>
<sequence>MFLSLSFPPRLLKFIHIEETCVSGKYAYAHSTVLQLRLLKRNLFSNYRIVKALEVHIISCCDVIFRLKACSKLSNSFLLRCHWSSLDASVHAWGEGGPEAQAILMQENGAEQDLNPKILQSLPSFAPASVACGFFGTATTMNLYPPATSAVPLISSTPASSAAASSTDHTSVRERVLRGLIWGYLLMLDVPVAQNVKVADSQTCPL</sequence>
<dbReference type="EMBL" id="JAAWWB010000002">
    <property type="protein sequence ID" value="KAG6789525.1"/>
    <property type="molecule type" value="Genomic_DNA"/>
</dbReference>
<gene>
    <name evidence="1" type="ORF">POTOM_005628</name>
</gene>
<evidence type="ECO:0000313" key="2">
    <source>
        <dbReference type="Proteomes" id="UP000886885"/>
    </source>
</evidence>
<name>A0A8X8ALT9_POPTO</name>
<keyword evidence="2" id="KW-1185">Reference proteome</keyword>
<dbReference type="Proteomes" id="UP000886885">
    <property type="component" value="Chromosome 1D"/>
</dbReference>
<reference evidence="1" key="1">
    <citation type="journal article" date="2020" name="bioRxiv">
        <title>Hybrid origin of Populus tomentosa Carr. identified through genome sequencing and phylogenomic analysis.</title>
        <authorList>
            <person name="An X."/>
            <person name="Gao K."/>
            <person name="Chen Z."/>
            <person name="Li J."/>
            <person name="Yang X."/>
            <person name="Yang X."/>
            <person name="Zhou J."/>
            <person name="Guo T."/>
            <person name="Zhao T."/>
            <person name="Huang S."/>
            <person name="Miao D."/>
            <person name="Khan W.U."/>
            <person name="Rao P."/>
            <person name="Ye M."/>
            <person name="Lei B."/>
            <person name="Liao W."/>
            <person name="Wang J."/>
            <person name="Ji L."/>
            <person name="Li Y."/>
            <person name="Guo B."/>
            <person name="Mustafa N.S."/>
            <person name="Li S."/>
            <person name="Yun Q."/>
            <person name="Keller S.R."/>
            <person name="Mao J."/>
            <person name="Zhang R."/>
            <person name="Strauss S.H."/>
        </authorList>
    </citation>
    <scope>NUCLEOTIDE SEQUENCE</scope>
    <source>
        <strain evidence="1">GM15</strain>
        <tissue evidence="1">Leaf</tissue>
    </source>
</reference>
<comment type="caution">
    <text evidence="1">The sequence shown here is derived from an EMBL/GenBank/DDBJ whole genome shotgun (WGS) entry which is preliminary data.</text>
</comment>